<accession>A0AAU8AWV6</accession>
<feature type="domain" description="Replication-associated protein ORF2/G2P" evidence="2">
    <location>
        <begin position="67"/>
        <end position="173"/>
    </location>
</feature>
<proteinExistence type="predicted"/>
<evidence type="ECO:0000256" key="1">
    <source>
        <dbReference type="SAM" id="Coils"/>
    </source>
</evidence>
<name>A0AAU8AWV6_9VIRU</name>
<feature type="coiled-coil region" evidence="1">
    <location>
        <begin position="267"/>
        <end position="322"/>
    </location>
</feature>
<sequence length="325" mass="38955">MCLYPKLIKNKKYLPNKKNNWNPPKCEDYRVLYVTAACGKCLECRKQKQREWLVRMSEELRHDPNAYFMTLTFSEEKLEEYKKLCNSEDPNIIATKAMRLMLERCRRKLGHSVKHWFISELGHTGTERVHLHGLVWGIGMDKLVEEKWQNGITFTGTFVNEKTINYITKYITKIDEDHKEFTGVILCSPGIGGGYLKRGDSGKHIYKKGETIETYRLRNGAKINLPTYYRNKLFTEEERDKLWIDKIEEGIVWIMGQKVRIDNTEEYEQLLEQARNDAIRLEGYQEEEWDKQKYFKRLERQRKKQQEELRKWENHMFQSTEECPF</sequence>
<dbReference type="InterPro" id="IPR056906">
    <property type="entry name" value="ORF2/G2P_dom"/>
</dbReference>
<reference evidence="3" key="1">
    <citation type="submission" date="2024-03" db="EMBL/GenBank/DDBJ databases">
        <title>Diverse circular DNA viruses in blood, oral, and fecal samples of captive lemurs.</title>
        <authorList>
            <person name="Paietta E.N."/>
            <person name="Kraberger S."/>
            <person name="Lund M.C."/>
            <person name="Custer J.M."/>
            <person name="Vargas K.M."/>
            <person name="Ehmke E.E."/>
            <person name="Yoder A.D."/>
            <person name="Varsani A."/>
        </authorList>
    </citation>
    <scope>NUCLEOTIDE SEQUENCE</scope>
    <source>
        <strain evidence="3">Duke_23FS_33</strain>
    </source>
</reference>
<organism evidence="3">
    <name type="scientific">Dulem virus 218</name>
    <dbReference type="NCBI Taxonomy" id="3145695"/>
    <lineage>
        <taxon>Viruses</taxon>
        <taxon>Monodnaviria</taxon>
        <taxon>Sangervirae</taxon>
        <taxon>Phixviricota</taxon>
        <taxon>Malgrandaviricetes</taxon>
        <taxon>Petitvirales</taxon>
        <taxon>Microviridae</taxon>
        <taxon>Microvirus</taxon>
    </lineage>
</organism>
<evidence type="ECO:0000259" key="2">
    <source>
        <dbReference type="Pfam" id="PF23343"/>
    </source>
</evidence>
<protein>
    <submittedName>
        <fullName evidence="3">Replication initiator protein</fullName>
    </submittedName>
</protein>
<dbReference type="Pfam" id="PF23343">
    <property type="entry name" value="REP_ORF2-G2P"/>
    <property type="match status" value="1"/>
</dbReference>
<keyword evidence="1" id="KW-0175">Coiled coil</keyword>
<evidence type="ECO:0000313" key="3">
    <source>
        <dbReference type="EMBL" id="XCD04420.1"/>
    </source>
</evidence>
<dbReference type="EMBL" id="PP511458">
    <property type="protein sequence ID" value="XCD04420.1"/>
    <property type="molecule type" value="Genomic_DNA"/>
</dbReference>